<keyword evidence="2" id="KW-1185">Reference proteome</keyword>
<dbReference type="EMBL" id="JACVVK020000001">
    <property type="protein sequence ID" value="KAK7508450.1"/>
    <property type="molecule type" value="Genomic_DNA"/>
</dbReference>
<name>A0ABD0M9Z0_9CAEN</name>
<protein>
    <recommendedName>
        <fullName evidence="3">Hemoglobin linker chain</fullName>
    </recommendedName>
</protein>
<evidence type="ECO:0000313" key="2">
    <source>
        <dbReference type="Proteomes" id="UP001519460"/>
    </source>
</evidence>
<dbReference type="AlphaFoldDB" id="A0ABD0M9Z0"/>
<organism evidence="1 2">
    <name type="scientific">Batillaria attramentaria</name>
    <dbReference type="NCBI Taxonomy" id="370345"/>
    <lineage>
        <taxon>Eukaryota</taxon>
        <taxon>Metazoa</taxon>
        <taxon>Spiralia</taxon>
        <taxon>Lophotrochozoa</taxon>
        <taxon>Mollusca</taxon>
        <taxon>Gastropoda</taxon>
        <taxon>Caenogastropoda</taxon>
        <taxon>Sorbeoconcha</taxon>
        <taxon>Cerithioidea</taxon>
        <taxon>Batillariidae</taxon>
        <taxon>Batillaria</taxon>
    </lineage>
</organism>
<feature type="non-terminal residue" evidence="1">
    <location>
        <position position="1"/>
    </location>
</feature>
<dbReference type="Proteomes" id="UP001519460">
    <property type="component" value="Unassembled WGS sequence"/>
</dbReference>
<evidence type="ECO:0008006" key="3">
    <source>
        <dbReference type="Google" id="ProtNLM"/>
    </source>
</evidence>
<gene>
    <name evidence="1" type="ORF">BaRGS_00000016</name>
</gene>
<evidence type="ECO:0000313" key="1">
    <source>
        <dbReference type="EMBL" id="KAK7508450.1"/>
    </source>
</evidence>
<comment type="caution">
    <text evidence="1">The sequence shown here is derived from an EMBL/GenBank/DDBJ whole genome shotgun (WGS) entry which is preliminary data.</text>
</comment>
<accession>A0ABD0M9Z0</accession>
<sequence length="366" mass="40631">TKGGCTKLGRLCIKEADCVDKNCVCPEQGSGEFACADDEDFLCEVTADPHVNAYGHARGSLFWPCRYRLTRFVTPLEGGVPGWSSCSFEVFGVNWVNQRGRYYARAVEISLAIGDMAQQVFIQQDIVKFDINYLGIADSLGHNAPWGSGPNPDVWNDIEIICTFDDEDMFAILDIPRCNVQIKFRPHNPDDEPGPQRKVPGISIETGQNTGFGFGWSLCGETLLQGDGPDLYSKRAEELGLDNVNQVLLFEALSQELDQVALVSTAENLIPDPVQCTNSIELFNNCGGGVGPKVEAIRCCHKILKRKKTVKCLGKDNVLQAFNDCLEVSCHCDELAFDNLKALFAEKNCKIPRRVRKCFRLKCDFK</sequence>
<reference evidence="1 2" key="1">
    <citation type="journal article" date="2023" name="Sci. Data">
        <title>Genome assembly of the Korean intertidal mud-creeper Batillaria attramentaria.</title>
        <authorList>
            <person name="Patra A.K."/>
            <person name="Ho P.T."/>
            <person name="Jun S."/>
            <person name="Lee S.J."/>
            <person name="Kim Y."/>
            <person name="Won Y.J."/>
        </authorList>
    </citation>
    <scope>NUCLEOTIDE SEQUENCE [LARGE SCALE GENOMIC DNA]</scope>
    <source>
        <strain evidence="1">Wonlab-2016</strain>
    </source>
</reference>
<proteinExistence type="predicted"/>